<reference evidence="3 4" key="1">
    <citation type="journal article" date="2013" name="BMC Genomics">
        <title>The miniature genome of a carnivorous plant Genlisea aurea contains a low number of genes and short non-coding sequences.</title>
        <authorList>
            <person name="Leushkin E.V."/>
            <person name="Sutormin R.A."/>
            <person name="Nabieva E.R."/>
            <person name="Penin A.A."/>
            <person name="Kondrashov A.S."/>
            <person name="Logacheva M.D."/>
        </authorList>
    </citation>
    <scope>NUCLEOTIDE SEQUENCE [LARGE SCALE GENOMIC DNA]</scope>
</reference>
<evidence type="ECO:0000256" key="1">
    <source>
        <dbReference type="PROSITE-ProRule" id="PRU00339"/>
    </source>
</evidence>
<dbReference type="InterPro" id="IPR052769">
    <property type="entry name" value="TPR_domain_protein"/>
</dbReference>
<dbReference type="AlphaFoldDB" id="S8CBZ4"/>
<feature type="region of interest" description="Disordered" evidence="2">
    <location>
        <begin position="1"/>
        <end position="87"/>
    </location>
</feature>
<feature type="repeat" description="TPR" evidence="1">
    <location>
        <begin position="175"/>
        <end position="208"/>
    </location>
</feature>
<evidence type="ECO:0000313" key="3">
    <source>
        <dbReference type="EMBL" id="EPS64474.1"/>
    </source>
</evidence>
<dbReference type="OrthoDB" id="1872379at2759"/>
<feature type="compositionally biased region" description="Polar residues" evidence="2">
    <location>
        <begin position="54"/>
        <end position="67"/>
    </location>
</feature>
<comment type="caution">
    <text evidence="3">The sequence shown here is derived from an EMBL/GenBank/DDBJ whole genome shotgun (WGS) entry which is preliminary data.</text>
</comment>
<protein>
    <submittedName>
        <fullName evidence="3">Uncharacterized protein</fullName>
    </submittedName>
</protein>
<proteinExistence type="predicted"/>
<keyword evidence="1" id="KW-0802">TPR repeat</keyword>
<evidence type="ECO:0000256" key="2">
    <source>
        <dbReference type="SAM" id="MobiDB-lite"/>
    </source>
</evidence>
<dbReference type="SMART" id="SM00028">
    <property type="entry name" value="TPR"/>
    <property type="match status" value="3"/>
</dbReference>
<dbReference type="PANTHER" id="PTHR46014:SF1">
    <property type="entry name" value="TETRATRICOPEPTIDE REPEAT PROTEIN 1"/>
    <property type="match status" value="1"/>
</dbReference>
<feature type="compositionally biased region" description="Acidic residues" evidence="2">
    <location>
        <begin position="1"/>
        <end position="10"/>
    </location>
</feature>
<feature type="compositionally biased region" description="Acidic residues" evidence="2">
    <location>
        <begin position="35"/>
        <end position="45"/>
    </location>
</feature>
<dbReference type="InterPro" id="IPR019734">
    <property type="entry name" value="TPR_rpt"/>
</dbReference>
<dbReference type="PROSITE" id="PS50005">
    <property type="entry name" value="TPR"/>
    <property type="match status" value="3"/>
</dbReference>
<dbReference type="SUPFAM" id="SSF48452">
    <property type="entry name" value="TPR-like"/>
    <property type="match status" value="1"/>
</dbReference>
<feature type="repeat" description="TPR" evidence="1">
    <location>
        <begin position="100"/>
        <end position="133"/>
    </location>
</feature>
<name>S8CBZ4_9LAMI</name>
<dbReference type="Proteomes" id="UP000015453">
    <property type="component" value="Unassembled WGS sequence"/>
</dbReference>
<feature type="compositionally biased region" description="Polar residues" evidence="2">
    <location>
        <begin position="25"/>
        <end position="34"/>
    </location>
</feature>
<dbReference type="EMBL" id="AUSU01004805">
    <property type="protein sequence ID" value="EPS64474.1"/>
    <property type="molecule type" value="Genomic_DNA"/>
</dbReference>
<dbReference type="Pfam" id="PF13181">
    <property type="entry name" value="TPR_8"/>
    <property type="match status" value="1"/>
</dbReference>
<organism evidence="3 4">
    <name type="scientific">Genlisea aurea</name>
    <dbReference type="NCBI Taxonomy" id="192259"/>
    <lineage>
        <taxon>Eukaryota</taxon>
        <taxon>Viridiplantae</taxon>
        <taxon>Streptophyta</taxon>
        <taxon>Embryophyta</taxon>
        <taxon>Tracheophyta</taxon>
        <taxon>Spermatophyta</taxon>
        <taxon>Magnoliopsida</taxon>
        <taxon>eudicotyledons</taxon>
        <taxon>Gunneridae</taxon>
        <taxon>Pentapetalae</taxon>
        <taxon>asterids</taxon>
        <taxon>lamiids</taxon>
        <taxon>Lamiales</taxon>
        <taxon>Lentibulariaceae</taxon>
        <taxon>Genlisea</taxon>
    </lineage>
</organism>
<evidence type="ECO:0000313" key="4">
    <source>
        <dbReference type="Proteomes" id="UP000015453"/>
    </source>
</evidence>
<feature type="repeat" description="TPR" evidence="1">
    <location>
        <begin position="141"/>
        <end position="174"/>
    </location>
</feature>
<dbReference type="Gene3D" id="1.25.40.10">
    <property type="entry name" value="Tetratricopeptide repeat domain"/>
    <property type="match status" value="1"/>
</dbReference>
<dbReference type="PANTHER" id="PTHR46014">
    <property type="entry name" value="TETRATRICOPEPTIDE REPEAT PROTEIN 1"/>
    <property type="match status" value="1"/>
</dbReference>
<keyword evidence="4" id="KW-1185">Reference proteome</keyword>
<accession>S8CBZ4</accession>
<dbReference type="Pfam" id="PF00515">
    <property type="entry name" value="TPR_1"/>
    <property type="match status" value="1"/>
</dbReference>
<dbReference type="InterPro" id="IPR011990">
    <property type="entry name" value="TPR-like_helical_dom_sf"/>
</dbReference>
<sequence length="272" mass="30387">MAVIEEEPSVDIDLKSWKIPAAGTGNVSDSYETASETELDDDDVTEPEKRLQSSDENGSGCSHSVNPGVNEARCEAKEEEQPEKSEDVEVLKNYKALARADDAKLDGNSLFKSGSYEEALSKYEFALQIAPQGSSSSELRSMCHANRAACFLKLEKYDETIKECSKALELKPEYVKAISRRAEAQEKLEHYDESIADLNKILELDPDNDVARRNIIRLKPIADEKREKMKEEMIGKLKEMGNSILGRFGMSVDNFKAVKDPNSGSYSISFQR</sequence>
<gene>
    <name evidence="3" type="ORF">M569_10307</name>
</gene>